<dbReference type="AlphaFoldDB" id="A0A422QLN3"/>
<protein>
    <recommendedName>
        <fullName evidence="3">DUF4399 domain-containing protein</fullName>
    </recommendedName>
</protein>
<gene>
    <name evidence="1" type="ORF">NM04_10240</name>
</gene>
<proteinExistence type="predicted"/>
<organism evidence="1 2">
    <name type="scientific">Massilia aurea</name>
    <dbReference type="NCBI Taxonomy" id="373040"/>
    <lineage>
        <taxon>Bacteria</taxon>
        <taxon>Pseudomonadati</taxon>
        <taxon>Pseudomonadota</taxon>
        <taxon>Betaproteobacteria</taxon>
        <taxon>Burkholderiales</taxon>
        <taxon>Oxalobacteraceae</taxon>
        <taxon>Telluria group</taxon>
        <taxon>Massilia</taxon>
    </lineage>
</organism>
<evidence type="ECO:0000313" key="2">
    <source>
        <dbReference type="Proteomes" id="UP000283254"/>
    </source>
</evidence>
<keyword evidence="2" id="KW-1185">Reference proteome</keyword>
<evidence type="ECO:0008006" key="3">
    <source>
        <dbReference type="Google" id="ProtNLM"/>
    </source>
</evidence>
<comment type="caution">
    <text evidence="1">The sequence shown here is derived from an EMBL/GenBank/DDBJ whole genome shotgun (WGS) entry which is preliminary data.</text>
</comment>
<evidence type="ECO:0000313" key="1">
    <source>
        <dbReference type="EMBL" id="RNF30887.1"/>
    </source>
</evidence>
<dbReference type="InterPro" id="IPR046133">
    <property type="entry name" value="DUF6130"/>
</dbReference>
<dbReference type="Proteomes" id="UP000283254">
    <property type="component" value="Unassembled WGS sequence"/>
</dbReference>
<sequence>MLGLAATLSLPVFAQGDVGGARPIAVVAIENEAAPRLIVDQPLPGPLAKGQVFIGYRTENIRIVPVYNKGALDVSPRIGHLHVTVDGTPWHWADASNEPIILVGLPPGPHKVLIELADPTHMVIASKAVEFVVPAVAGGQHGH</sequence>
<dbReference type="EMBL" id="JSAB01000083">
    <property type="protein sequence ID" value="RNF30887.1"/>
    <property type="molecule type" value="Genomic_DNA"/>
</dbReference>
<reference evidence="1" key="1">
    <citation type="submission" date="2014-10" db="EMBL/GenBank/DDBJ databases">
        <title>Massilia sp. genome.</title>
        <authorList>
            <person name="Xu B."/>
            <person name="Dai L."/>
            <person name="Huang Z."/>
        </authorList>
    </citation>
    <scope>NUCLEOTIDE SEQUENCE [LARGE SCALE GENOMIC DNA]</scope>
    <source>
        <strain evidence="1">CFS-1</strain>
    </source>
</reference>
<accession>A0A422QLN3</accession>
<name>A0A422QLN3_9BURK</name>
<dbReference type="Pfam" id="PF19625">
    <property type="entry name" value="DUF6130"/>
    <property type="match status" value="1"/>
</dbReference>